<feature type="transmembrane region" description="Helical" evidence="1">
    <location>
        <begin position="15"/>
        <end position="32"/>
    </location>
</feature>
<name>A0A8J5NBI4_HOMAM</name>
<organism evidence="2 3">
    <name type="scientific">Homarus americanus</name>
    <name type="common">American lobster</name>
    <dbReference type="NCBI Taxonomy" id="6706"/>
    <lineage>
        <taxon>Eukaryota</taxon>
        <taxon>Metazoa</taxon>
        <taxon>Ecdysozoa</taxon>
        <taxon>Arthropoda</taxon>
        <taxon>Crustacea</taxon>
        <taxon>Multicrustacea</taxon>
        <taxon>Malacostraca</taxon>
        <taxon>Eumalacostraca</taxon>
        <taxon>Eucarida</taxon>
        <taxon>Decapoda</taxon>
        <taxon>Pleocyemata</taxon>
        <taxon>Astacidea</taxon>
        <taxon>Nephropoidea</taxon>
        <taxon>Nephropidae</taxon>
        <taxon>Homarus</taxon>
    </lineage>
</organism>
<gene>
    <name evidence="2" type="primary">SYT9-L2</name>
    <name evidence="2" type="ORF">Hamer_G015352</name>
</gene>
<evidence type="ECO:0000313" key="2">
    <source>
        <dbReference type="EMBL" id="KAG7176554.1"/>
    </source>
</evidence>
<dbReference type="InterPro" id="IPR035892">
    <property type="entry name" value="C2_domain_sf"/>
</dbReference>
<keyword evidence="1" id="KW-0812">Transmembrane</keyword>
<evidence type="ECO:0000256" key="1">
    <source>
        <dbReference type="SAM" id="Phobius"/>
    </source>
</evidence>
<comment type="caution">
    <text evidence="2">The sequence shown here is derived from an EMBL/GenBank/DDBJ whole genome shotgun (WGS) entry which is preliminary data.</text>
</comment>
<sequence>MVVGGGDGAVWKGTVVGVSVAVLMVAAVVVVIRRLRAKADKTQLSNQYQVVSKGPPLFESQQPVLVRAQVGSQPCGLGVESAGSGGGCAVLDAEQETHQNGKLAGEGKSDTLSLTRTRNSRSASINSLDTLPGDVETLPDTRRSFTLKRGPFVEFTVQWASSTSSISVYVVRITSLPPKYRKCSCTLTVTLTRENHVGITRIRRSKHLLNKQVADLRYSLSEAQLEPDTPRTATEPFVLKKKETTSPWASVAGGSEGGGGEGAWGQVQVVTQYKVTGTMQARIKVVVVRAHSVLISKGGGGDYRMEMVVKRGEETLVVHQTKAVPGPNPVKEHWIEMKLMRFGMMKKTNILGHMFLGLDTTPTGSQQWQDIIDSMDKEVTTWHPIILHD</sequence>
<keyword evidence="3" id="KW-1185">Reference proteome</keyword>
<proteinExistence type="predicted"/>
<dbReference type="AlphaFoldDB" id="A0A8J5NBI4"/>
<reference evidence="2" key="1">
    <citation type="journal article" date="2021" name="Sci. Adv.">
        <title>The American lobster genome reveals insights on longevity, neural, and immune adaptations.</title>
        <authorList>
            <person name="Polinski J.M."/>
            <person name="Zimin A.V."/>
            <person name="Clark K.F."/>
            <person name="Kohn A.B."/>
            <person name="Sadowski N."/>
            <person name="Timp W."/>
            <person name="Ptitsyn A."/>
            <person name="Khanna P."/>
            <person name="Romanova D.Y."/>
            <person name="Williams P."/>
            <person name="Greenwood S.J."/>
            <person name="Moroz L.L."/>
            <person name="Walt D.R."/>
            <person name="Bodnar A.G."/>
        </authorList>
    </citation>
    <scope>NUCLEOTIDE SEQUENCE</scope>
    <source>
        <strain evidence="2">GMGI-L3</strain>
    </source>
</reference>
<dbReference type="Gene3D" id="2.60.40.150">
    <property type="entry name" value="C2 domain"/>
    <property type="match status" value="1"/>
</dbReference>
<keyword evidence="1" id="KW-0472">Membrane</keyword>
<keyword evidence="1" id="KW-1133">Transmembrane helix</keyword>
<accession>A0A8J5NBI4</accession>
<dbReference type="Proteomes" id="UP000747542">
    <property type="component" value="Unassembled WGS sequence"/>
</dbReference>
<evidence type="ECO:0000313" key="3">
    <source>
        <dbReference type="Proteomes" id="UP000747542"/>
    </source>
</evidence>
<protein>
    <submittedName>
        <fullName evidence="2">Putative Synaptotagmin-9-like 2</fullName>
    </submittedName>
</protein>
<dbReference type="EMBL" id="JAHLQT010003055">
    <property type="protein sequence ID" value="KAG7176554.1"/>
    <property type="molecule type" value="Genomic_DNA"/>
</dbReference>
<dbReference type="SUPFAM" id="SSF49562">
    <property type="entry name" value="C2 domain (Calcium/lipid-binding domain, CaLB)"/>
    <property type="match status" value="1"/>
</dbReference>